<reference evidence="1" key="1">
    <citation type="submission" date="2018-02" db="EMBL/GenBank/DDBJ databases">
        <authorList>
            <person name="Cohen D.B."/>
            <person name="Kent A.D."/>
        </authorList>
    </citation>
    <scope>NUCLEOTIDE SEQUENCE</scope>
</reference>
<dbReference type="AlphaFoldDB" id="A0A2N9GIY8"/>
<accession>A0A2N9GIY8</accession>
<evidence type="ECO:0000313" key="1">
    <source>
        <dbReference type="EMBL" id="SPC99251.1"/>
    </source>
</evidence>
<organism evidence="1">
    <name type="scientific">Fagus sylvatica</name>
    <name type="common">Beechnut</name>
    <dbReference type="NCBI Taxonomy" id="28930"/>
    <lineage>
        <taxon>Eukaryota</taxon>
        <taxon>Viridiplantae</taxon>
        <taxon>Streptophyta</taxon>
        <taxon>Embryophyta</taxon>
        <taxon>Tracheophyta</taxon>
        <taxon>Spermatophyta</taxon>
        <taxon>Magnoliopsida</taxon>
        <taxon>eudicotyledons</taxon>
        <taxon>Gunneridae</taxon>
        <taxon>Pentapetalae</taxon>
        <taxon>rosids</taxon>
        <taxon>fabids</taxon>
        <taxon>Fagales</taxon>
        <taxon>Fagaceae</taxon>
        <taxon>Fagus</taxon>
    </lineage>
</organism>
<protein>
    <submittedName>
        <fullName evidence="1">Uncharacterized protein</fullName>
    </submittedName>
</protein>
<dbReference type="EMBL" id="OIVN01001953">
    <property type="protein sequence ID" value="SPC99251.1"/>
    <property type="molecule type" value="Genomic_DNA"/>
</dbReference>
<gene>
    <name evidence="1" type="ORF">FSB_LOCUS27133</name>
</gene>
<sequence>MIAMAPDVTIMYLQDKRIRSSSRSTDVRLVPHFFIGNVVMDVHGDERGGRRLRLYECGRPTRSSGCESSSKILDMWDVGPVLFQDLELALNQYDLPQRSSCLH</sequence>
<proteinExistence type="predicted"/>
<name>A0A2N9GIY8_FAGSY</name>